<dbReference type="Pfam" id="PF04969">
    <property type="entry name" value="CS"/>
    <property type="match status" value="1"/>
</dbReference>
<name>A0A8J5JR12_HOMAM</name>
<feature type="compositionally biased region" description="Polar residues" evidence="1">
    <location>
        <begin position="249"/>
        <end position="270"/>
    </location>
</feature>
<evidence type="ECO:0000259" key="2">
    <source>
        <dbReference type="PROSITE" id="PS51048"/>
    </source>
</evidence>
<dbReference type="InterPro" id="IPR007699">
    <property type="entry name" value="SGS_dom"/>
</dbReference>
<evidence type="ECO:0000313" key="4">
    <source>
        <dbReference type="EMBL" id="KAG7162541.1"/>
    </source>
</evidence>
<sequence>MSQMTLQGEVSRLNGEGQYLQAVELITTEIKGNPDNPELFLLRAQNLLKLEKFKEACSDAARALSLGAGAEAHLVHGKALFNLGQYPESLETFNKGKSKGGSDLGKFDQFGQWTVWCEERIKKLRISDTPSMAAEEPSGSNMENPDTANIMPVPKIKHDWYQTESHVIITILIKNLKKDDVKVDFTEKTVSVTAPLPSGSEYSLELDICHPINPSESSIRVVPSKIEVKLKKVDGIRWASLEGDGSAPTIKTNPTGTSIECQTPSYPTSSSKKHDWSKLEAEVKKEEEDEKLEGDAALNQLFQKIYGQGSDETRRAMNKSFMESGGTVLSTNWKEVAGQKVDVKPPDGMEYKKWDE</sequence>
<dbReference type="GO" id="GO:0051087">
    <property type="term" value="F:protein-folding chaperone binding"/>
    <property type="evidence" value="ECO:0007669"/>
    <property type="project" value="InterPro"/>
</dbReference>
<dbReference type="PROSITE" id="PS51203">
    <property type="entry name" value="CS"/>
    <property type="match status" value="1"/>
</dbReference>
<dbReference type="InterPro" id="IPR044563">
    <property type="entry name" value="Sgt1-like"/>
</dbReference>
<dbReference type="Pfam" id="PF05002">
    <property type="entry name" value="SGS"/>
    <property type="match status" value="1"/>
</dbReference>
<feature type="region of interest" description="Disordered" evidence="1">
    <location>
        <begin position="247"/>
        <end position="274"/>
    </location>
</feature>
<feature type="domain" description="SGS" evidence="2">
    <location>
        <begin position="265"/>
        <end position="356"/>
    </location>
</feature>
<keyword evidence="5" id="KW-1185">Reference proteome</keyword>
<proteinExistence type="predicted"/>
<protein>
    <submittedName>
        <fullName evidence="4">SGT1-like</fullName>
    </submittedName>
</protein>
<dbReference type="GO" id="GO:0005737">
    <property type="term" value="C:cytoplasm"/>
    <property type="evidence" value="ECO:0007669"/>
    <property type="project" value="UniProtKB-ARBA"/>
</dbReference>
<evidence type="ECO:0000259" key="3">
    <source>
        <dbReference type="PROSITE" id="PS51203"/>
    </source>
</evidence>
<dbReference type="PANTHER" id="PTHR45862">
    <property type="entry name" value="PROTEIN SGT1 HOMOLOG"/>
    <property type="match status" value="1"/>
</dbReference>
<dbReference type="Proteomes" id="UP000747542">
    <property type="component" value="Unassembled WGS sequence"/>
</dbReference>
<dbReference type="CDD" id="cd06489">
    <property type="entry name" value="p23_CS_hSgt1_like"/>
    <property type="match status" value="1"/>
</dbReference>
<dbReference type="EMBL" id="JAHLQT010027705">
    <property type="protein sequence ID" value="KAG7162541.1"/>
    <property type="molecule type" value="Genomic_DNA"/>
</dbReference>
<dbReference type="AlphaFoldDB" id="A0A8J5JR12"/>
<organism evidence="4 5">
    <name type="scientific">Homarus americanus</name>
    <name type="common">American lobster</name>
    <dbReference type="NCBI Taxonomy" id="6706"/>
    <lineage>
        <taxon>Eukaryota</taxon>
        <taxon>Metazoa</taxon>
        <taxon>Ecdysozoa</taxon>
        <taxon>Arthropoda</taxon>
        <taxon>Crustacea</taxon>
        <taxon>Multicrustacea</taxon>
        <taxon>Malacostraca</taxon>
        <taxon>Eumalacostraca</taxon>
        <taxon>Eucarida</taxon>
        <taxon>Decapoda</taxon>
        <taxon>Pleocyemata</taxon>
        <taxon>Astacidea</taxon>
        <taxon>Nephropoidea</taxon>
        <taxon>Nephropidae</taxon>
        <taxon>Homarus</taxon>
    </lineage>
</organism>
<gene>
    <name evidence="4" type="primary">Sugt1-L</name>
    <name evidence="4" type="ORF">Hamer_G008099</name>
</gene>
<comment type="caution">
    <text evidence="4">The sequence shown here is derived from an EMBL/GenBank/DDBJ whole genome shotgun (WGS) entry which is preliminary data.</text>
</comment>
<evidence type="ECO:0000313" key="5">
    <source>
        <dbReference type="Proteomes" id="UP000747542"/>
    </source>
</evidence>
<reference evidence="4" key="1">
    <citation type="journal article" date="2021" name="Sci. Adv.">
        <title>The American lobster genome reveals insights on longevity, neural, and immune adaptations.</title>
        <authorList>
            <person name="Polinski J.M."/>
            <person name="Zimin A.V."/>
            <person name="Clark K.F."/>
            <person name="Kohn A.B."/>
            <person name="Sadowski N."/>
            <person name="Timp W."/>
            <person name="Ptitsyn A."/>
            <person name="Khanna P."/>
            <person name="Romanova D.Y."/>
            <person name="Williams P."/>
            <person name="Greenwood S.J."/>
            <person name="Moroz L.L."/>
            <person name="Walt D.R."/>
            <person name="Bodnar A.G."/>
        </authorList>
    </citation>
    <scope>NUCLEOTIDE SEQUENCE</scope>
    <source>
        <strain evidence="4">GMGI-L3</strain>
    </source>
</reference>
<dbReference type="InterPro" id="IPR007052">
    <property type="entry name" value="CS_dom"/>
</dbReference>
<feature type="domain" description="CS" evidence="3">
    <location>
        <begin position="153"/>
        <end position="242"/>
    </location>
</feature>
<dbReference type="FunFam" id="2.60.40.790:FF:000012">
    <property type="entry name" value="SGT1 homolog, MIS12 kinetochore complex assembly cochaperone"/>
    <property type="match status" value="1"/>
</dbReference>
<accession>A0A8J5JR12</accession>
<dbReference type="PROSITE" id="PS51048">
    <property type="entry name" value="SGS"/>
    <property type="match status" value="1"/>
</dbReference>
<evidence type="ECO:0000256" key="1">
    <source>
        <dbReference type="SAM" id="MobiDB-lite"/>
    </source>
</evidence>
<dbReference type="OrthoDB" id="1898560at2759"/>